<evidence type="ECO:0000313" key="1">
    <source>
        <dbReference type="EMBL" id="AYC35867.1"/>
    </source>
</evidence>
<dbReference type="AlphaFoldDB" id="A0AAI8KU97"/>
<reference evidence="1 2" key="1">
    <citation type="submission" date="2018-09" db="EMBL/GenBank/DDBJ databases">
        <title>Production of Trimethoprim by Streptomyces sp. 3E-1.</title>
        <authorList>
            <person name="Kang H.J."/>
            <person name="Kim S.B."/>
        </authorList>
    </citation>
    <scope>NUCLEOTIDE SEQUENCE [LARGE SCALE GENOMIC DNA]</scope>
    <source>
        <strain evidence="1 2">3E-1</strain>
    </source>
</reference>
<organism evidence="1 2">
    <name type="scientific">Streptomyces griseorubiginosus</name>
    <dbReference type="NCBI Taxonomy" id="67304"/>
    <lineage>
        <taxon>Bacteria</taxon>
        <taxon>Bacillati</taxon>
        <taxon>Actinomycetota</taxon>
        <taxon>Actinomycetes</taxon>
        <taxon>Kitasatosporales</taxon>
        <taxon>Streptomycetaceae</taxon>
        <taxon>Streptomyces</taxon>
    </lineage>
</organism>
<name>A0AAI8KU97_9ACTN</name>
<dbReference type="InterPro" id="IPR046904">
    <property type="entry name" value="ABC-3C_MC2"/>
</dbReference>
<evidence type="ECO:0000313" key="2">
    <source>
        <dbReference type="Proteomes" id="UP000265765"/>
    </source>
</evidence>
<dbReference type="KEGG" id="sge:DWG14_00074"/>
<proteinExistence type="predicted"/>
<sequence>MRALNSPLEVGVRALVLLAASFPRPLDLAQLVYLDYAMLHSGEMDGPPSVHPSLPAGPGELAMKRQLLEQGLVVLMRAGLADVQADDGGLMYRASEEGPGFLDLLEAPYVAALRERAQWALAFHYGAPADSRAATDDITQRWMETFESRLPRRGGDDD</sequence>
<gene>
    <name evidence="1" type="ORF">DWG14_00074</name>
</gene>
<dbReference type="Pfam" id="PF20288">
    <property type="entry name" value="MC2"/>
    <property type="match status" value="1"/>
</dbReference>
<dbReference type="GeneID" id="91279074"/>
<dbReference type="EMBL" id="CP032427">
    <property type="protein sequence ID" value="AYC35867.1"/>
    <property type="molecule type" value="Genomic_DNA"/>
</dbReference>
<dbReference type="Proteomes" id="UP000265765">
    <property type="component" value="Chromosome"/>
</dbReference>
<dbReference type="RefSeq" id="WP_120049511.1">
    <property type="nucleotide sequence ID" value="NZ_CP032427.1"/>
</dbReference>
<accession>A0AAI8KU97</accession>
<evidence type="ECO:0008006" key="3">
    <source>
        <dbReference type="Google" id="ProtNLM"/>
    </source>
</evidence>
<protein>
    <recommendedName>
        <fullName evidence="3">Threonine transporter</fullName>
    </recommendedName>
</protein>